<reference evidence="2 3" key="1">
    <citation type="submission" date="2018-11" db="EMBL/GenBank/DDBJ databases">
        <authorList>
            <consortium name="Pathogen Informatics"/>
        </authorList>
    </citation>
    <scope>NUCLEOTIDE SEQUENCE [LARGE SCALE GENOMIC DNA]</scope>
</reference>
<dbReference type="GO" id="GO:0008360">
    <property type="term" value="P:regulation of cell shape"/>
    <property type="evidence" value="ECO:0007669"/>
    <property type="project" value="TreeGrafter"/>
</dbReference>
<evidence type="ECO:0000313" key="3">
    <source>
        <dbReference type="Proteomes" id="UP000271162"/>
    </source>
</evidence>
<protein>
    <recommendedName>
        <fullName evidence="1">IPT/TIG domain-containing protein</fullName>
    </recommendedName>
</protein>
<dbReference type="SMART" id="SM00429">
    <property type="entry name" value="IPT"/>
    <property type="match status" value="2"/>
</dbReference>
<feature type="domain" description="IPT/TIG" evidence="1">
    <location>
        <begin position="14"/>
        <end position="98"/>
    </location>
</feature>
<keyword evidence="3" id="KW-1185">Reference proteome</keyword>
<dbReference type="GO" id="GO:0050772">
    <property type="term" value="P:positive regulation of axonogenesis"/>
    <property type="evidence" value="ECO:0007669"/>
    <property type="project" value="TreeGrafter"/>
</dbReference>
<dbReference type="PANTHER" id="PTHR22625">
    <property type="entry name" value="PLEXIN"/>
    <property type="match status" value="1"/>
</dbReference>
<dbReference type="GO" id="GO:0008045">
    <property type="term" value="P:motor neuron axon guidance"/>
    <property type="evidence" value="ECO:0007669"/>
    <property type="project" value="TreeGrafter"/>
</dbReference>
<proteinExistence type="predicted"/>
<dbReference type="GO" id="GO:0030334">
    <property type="term" value="P:regulation of cell migration"/>
    <property type="evidence" value="ECO:0007669"/>
    <property type="project" value="TreeGrafter"/>
</dbReference>
<dbReference type="GO" id="GO:0097374">
    <property type="term" value="P:sensory neuron axon guidance"/>
    <property type="evidence" value="ECO:0007669"/>
    <property type="project" value="TreeGrafter"/>
</dbReference>
<dbReference type="InterPro" id="IPR014756">
    <property type="entry name" value="Ig_E-set"/>
</dbReference>
<sequence length="258" mass="28175">MFSKISRKKIENFQFSPSSGPVEGGTVITIHGRDLGSSIEDVRDRVFVGGSRCPVIDYEISKKIVCRVEKGTSSGPIRVTVGKTGSRTAESSQLYSFVETSVFSAYPPYAPVSGGTKIILYGHNVDAGSAVQVTIGEVPCGDVTHFLRIFAFCCVIENYSCRSIFEDQGFPVGFAMDNVTLVRNLGHRIQMRVVPDPEFAPFKGQPIVGGLPLVSVTVGRLRSELGLIEYVDPIATLRLWVLVSLPFCSKISIFYTNH</sequence>
<gene>
    <name evidence="2" type="ORF">NBR_LOCUS21235</name>
</gene>
<dbReference type="GO" id="GO:0017154">
    <property type="term" value="F:semaphorin receptor activity"/>
    <property type="evidence" value="ECO:0007669"/>
    <property type="project" value="InterPro"/>
</dbReference>
<evidence type="ECO:0000313" key="2">
    <source>
        <dbReference type="EMBL" id="VDL84977.1"/>
    </source>
</evidence>
<dbReference type="GO" id="GO:0005886">
    <property type="term" value="C:plasma membrane"/>
    <property type="evidence" value="ECO:0007669"/>
    <property type="project" value="TreeGrafter"/>
</dbReference>
<dbReference type="SUPFAM" id="SSF81296">
    <property type="entry name" value="E set domains"/>
    <property type="match status" value="2"/>
</dbReference>
<dbReference type="InterPro" id="IPR002909">
    <property type="entry name" value="IPT_dom"/>
</dbReference>
<dbReference type="GO" id="GO:0007162">
    <property type="term" value="P:negative regulation of cell adhesion"/>
    <property type="evidence" value="ECO:0007669"/>
    <property type="project" value="TreeGrafter"/>
</dbReference>
<dbReference type="Gene3D" id="2.60.40.10">
    <property type="entry name" value="Immunoglobulins"/>
    <property type="match status" value="2"/>
</dbReference>
<dbReference type="GO" id="GO:0002116">
    <property type="term" value="C:semaphorin receptor complex"/>
    <property type="evidence" value="ECO:0007669"/>
    <property type="project" value="TreeGrafter"/>
</dbReference>
<feature type="domain" description="IPT/TIG" evidence="1">
    <location>
        <begin position="99"/>
        <end position="182"/>
    </location>
</feature>
<dbReference type="STRING" id="27835.A0A3P7DAF9"/>
<name>A0A3P7DAF9_NIPBR</name>
<dbReference type="InterPro" id="IPR013783">
    <property type="entry name" value="Ig-like_fold"/>
</dbReference>
<dbReference type="EMBL" id="UYSL01026076">
    <property type="protein sequence ID" value="VDL84977.1"/>
    <property type="molecule type" value="Genomic_DNA"/>
</dbReference>
<dbReference type="Pfam" id="PF01833">
    <property type="entry name" value="TIG"/>
    <property type="match status" value="1"/>
</dbReference>
<dbReference type="Proteomes" id="UP000271162">
    <property type="component" value="Unassembled WGS sequence"/>
</dbReference>
<dbReference type="PANTHER" id="PTHR22625:SF44">
    <property type="entry name" value="PLEXIN-B"/>
    <property type="match status" value="1"/>
</dbReference>
<dbReference type="InterPro" id="IPR031148">
    <property type="entry name" value="Plexin"/>
</dbReference>
<evidence type="ECO:0000259" key="1">
    <source>
        <dbReference type="SMART" id="SM00429"/>
    </source>
</evidence>
<accession>A0A3P7DAF9</accession>
<organism evidence="2 3">
    <name type="scientific">Nippostrongylus brasiliensis</name>
    <name type="common">Rat hookworm</name>
    <dbReference type="NCBI Taxonomy" id="27835"/>
    <lineage>
        <taxon>Eukaryota</taxon>
        <taxon>Metazoa</taxon>
        <taxon>Ecdysozoa</taxon>
        <taxon>Nematoda</taxon>
        <taxon>Chromadorea</taxon>
        <taxon>Rhabditida</taxon>
        <taxon>Rhabditina</taxon>
        <taxon>Rhabditomorpha</taxon>
        <taxon>Strongyloidea</taxon>
        <taxon>Heligmosomidae</taxon>
        <taxon>Nippostrongylus</taxon>
    </lineage>
</organism>
<dbReference type="AlphaFoldDB" id="A0A3P7DAF9"/>